<comment type="catalytic activity">
    <reaction evidence="4 5">
        <text>O-phospho-L-tyrosyl-[protein] + H2O = L-tyrosyl-[protein] + phosphate</text>
        <dbReference type="Rhea" id="RHEA:10684"/>
        <dbReference type="Rhea" id="RHEA-COMP:10136"/>
        <dbReference type="Rhea" id="RHEA-COMP:20101"/>
        <dbReference type="ChEBI" id="CHEBI:15377"/>
        <dbReference type="ChEBI" id="CHEBI:43474"/>
        <dbReference type="ChEBI" id="CHEBI:46858"/>
        <dbReference type="ChEBI" id="CHEBI:61978"/>
        <dbReference type="EC" id="3.1.3.48"/>
    </reaction>
</comment>
<comment type="caution">
    <text evidence="6">The sequence shown here is derived from an EMBL/GenBank/DDBJ whole genome shotgun (WGS) entry which is preliminary data.</text>
</comment>
<evidence type="ECO:0000313" key="6">
    <source>
        <dbReference type="EMBL" id="MQS45426.1"/>
    </source>
</evidence>
<evidence type="ECO:0000256" key="1">
    <source>
        <dbReference type="ARBA" id="ARBA00005750"/>
    </source>
</evidence>
<dbReference type="EC" id="3.1.3.48" evidence="5"/>
<evidence type="ECO:0000256" key="3">
    <source>
        <dbReference type="ARBA" id="ARBA00022912"/>
    </source>
</evidence>
<reference evidence="6 7" key="1">
    <citation type="journal article" date="2019" name="Syst. Appl. Microbiol.">
        <title>Polyphasic characterization of two novel Lactobacillus spp. isolated from blown salami packages: Description of Lactobacillus halodurans sp. nov. and Lactobacillus salsicarnum sp. nov.</title>
        <authorList>
            <person name="Schuster J.A."/>
            <person name="Klingl A."/>
            <person name="Vogel R.F."/>
            <person name="Ehrmann M.A."/>
        </authorList>
    </citation>
    <scope>NUCLEOTIDE SEQUENCE [LARGE SCALE GENOMIC DNA]</scope>
    <source>
        <strain evidence="6 7">TMW 1.2098</strain>
    </source>
</reference>
<comment type="similarity">
    <text evidence="1 5">Belongs to the metallo-dependent hydrolases superfamily. CpsB/CapC family.</text>
</comment>
<dbReference type="PANTHER" id="PTHR39181">
    <property type="entry name" value="TYROSINE-PROTEIN PHOSPHATASE YWQE"/>
    <property type="match status" value="1"/>
</dbReference>
<dbReference type="EMBL" id="VDFN01000006">
    <property type="protein sequence ID" value="MQS45426.1"/>
    <property type="molecule type" value="Genomic_DNA"/>
</dbReference>
<dbReference type="Pfam" id="PF19567">
    <property type="entry name" value="CpsB_CapC"/>
    <property type="match status" value="1"/>
</dbReference>
<dbReference type="InterPro" id="IPR016667">
    <property type="entry name" value="Caps_polysacc_synth_CpsB/CapC"/>
</dbReference>
<dbReference type="Gene3D" id="3.20.20.140">
    <property type="entry name" value="Metal-dependent hydrolases"/>
    <property type="match status" value="1"/>
</dbReference>
<evidence type="ECO:0000313" key="7">
    <source>
        <dbReference type="Proteomes" id="UP000436655"/>
    </source>
</evidence>
<protein>
    <recommendedName>
        <fullName evidence="5">Tyrosine-protein phosphatase</fullName>
        <ecNumber evidence="5">3.1.3.48</ecNumber>
    </recommendedName>
</protein>
<organism evidence="6 7">
    <name type="scientific">Companilactobacillus mishanensis</name>
    <dbReference type="NCBI Taxonomy" id="2486008"/>
    <lineage>
        <taxon>Bacteria</taxon>
        <taxon>Bacillati</taxon>
        <taxon>Bacillota</taxon>
        <taxon>Bacilli</taxon>
        <taxon>Lactobacillales</taxon>
        <taxon>Lactobacillaceae</taxon>
        <taxon>Companilactobacillus</taxon>
    </lineage>
</organism>
<dbReference type="Proteomes" id="UP000436655">
    <property type="component" value="Unassembled WGS sequence"/>
</dbReference>
<keyword evidence="7" id="KW-1185">Reference proteome</keyword>
<keyword evidence="3 5" id="KW-0904">Protein phosphatase</keyword>
<keyword evidence="2 5" id="KW-0378">Hydrolase</keyword>
<evidence type="ECO:0000256" key="5">
    <source>
        <dbReference type="PIRNR" id="PIRNR016557"/>
    </source>
</evidence>
<gene>
    <name evidence="6" type="ORF">FHL03_08010</name>
</gene>
<dbReference type="RefSeq" id="WP_125704060.1">
    <property type="nucleotide sequence ID" value="NZ_JBHTOO010000029.1"/>
</dbReference>
<dbReference type="SUPFAM" id="SSF89550">
    <property type="entry name" value="PHP domain-like"/>
    <property type="match status" value="1"/>
</dbReference>
<accession>A0ABW9P816</accession>
<evidence type="ECO:0000256" key="4">
    <source>
        <dbReference type="ARBA" id="ARBA00051722"/>
    </source>
</evidence>
<dbReference type="PANTHER" id="PTHR39181:SF1">
    <property type="entry name" value="TYROSINE-PROTEIN PHOSPHATASE YWQE"/>
    <property type="match status" value="1"/>
</dbReference>
<sequence length="258" mass="29191">MSLIDLHCHILPGVDDGAADLSTALELAKAAVDQGVGHILLTPHHMDRQYLNHKQELLNKVARFQTCIDEAQIPLTVFCGQEVHINGELIHAIETDDVLFMDEANRYLLLELPHSDIPTYASNLIFELVSRQIIPVIAHPERNVIIQKNPEKLYELVSQGCLTQITAGSYLGIFGQEVERLTGKIIQANLGTVFSSDAHNFQGRRFLMKDAFDKLNQEYPEKTEVFKQNAKDIINGENVGPVNFKQIKEMTKKKFWLF</sequence>
<evidence type="ECO:0000256" key="2">
    <source>
        <dbReference type="ARBA" id="ARBA00022801"/>
    </source>
</evidence>
<dbReference type="PIRSF" id="PIRSF016557">
    <property type="entry name" value="Caps_synth_CpsB"/>
    <property type="match status" value="1"/>
</dbReference>
<proteinExistence type="inferred from homology"/>
<dbReference type="InterPro" id="IPR016195">
    <property type="entry name" value="Pol/histidinol_Pase-like"/>
</dbReference>
<name>A0ABW9P816_9LACO</name>